<dbReference type="InterPro" id="IPR001623">
    <property type="entry name" value="DnaJ_domain"/>
</dbReference>
<sequence>MPTAIELIDTHLKRNGVAKEYDLITLVNSQCDIRWNANANIALFQKHFLIQHCLYRIQQSLPYGCALTISPLLIQYYHSDSNVTSQLSNSVQSQELANYYLDWANFCAATEDSVVELLTGFWKKYAAHQAGDDDFQTLGLDSNSEWQDVQSAYRRLASSLHPDKGGSAIEFNKVHAAYQRLKQRR</sequence>
<evidence type="ECO:0000256" key="1">
    <source>
        <dbReference type="ARBA" id="ARBA00023186"/>
    </source>
</evidence>
<dbReference type="SMART" id="SM00271">
    <property type="entry name" value="DnaJ"/>
    <property type="match status" value="1"/>
</dbReference>
<dbReference type="CDD" id="cd06257">
    <property type="entry name" value="DnaJ"/>
    <property type="match status" value="1"/>
</dbReference>
<dbReference type="Proteomes" id="UP000001947">
    <property type="component" value="Chromosome"/>
</dbReference>
<reference evidence="3 4" key="1">
    <citation type="journal article" date="2008" name="PLoS Genet.">
        <title>Complete genome sequence of the complex carbohydrate-degrading marine bacterium, Saccharophagus degradans strain 2-40 T.</title>
        <authorList>
            <person name="Weiner R.M."/>
            <person name="Taylor L.E.II."/>
            <person name="Henrissat B."/>
            <person name="Hauser L."/>
            <person name="Land M."/>
            <person name="Coutinho P.M."/>
            <person name="Rancurel C."/>
            <person name="Saunders E.H."/>
            <person name="Longmire A.G."/>
            <person name="Zhang H."/>
            <person name="Bayer E.A."/>
            <person name="Gilbert H.J."/>
            <person name="Larimer F."/>
            <person name="Zhulin I.B."/>
            <person name="Ekborg N.A."/>
            <person name="Lamed R."/>
            <person name="Richardson P.M."/>
            <person name="Borovok I."/>
            <person name="Hutcheson S."/>
        </authorList>
    </citation>
    <scope>NUCLEOTIDE SEQUENCE [LARGE SCALE GENOMIC DNA]</scope>
    <source>
        <strain evidence="4">2-40 / ATCC 43961 / DSM 17024</strain>
    </source>
</reference>
<dbReference type="SUPFAM" id="SSF46565">
    <property type="entry name" value="Chaperone J-domain"/>
    <property type="match status" value="1"/>
</dbReference>
<dbReference type="RefSeq" id="WP_011468383.1">
    <property type="nucleotide sequence ID" value="NC_007912.1"/>
</dbReference>
<keyword evidence="1" id="KW-0143">Chaperone</keyword>
<feature type="domain" description="J" evidence="2">
    <location>
        <begin position="133"/>
        <end position="185"/>
    </location>
</feature>
<dbReference type="InterPro" id="IPR036869">
    <property type="entry name" value="J_dom_sf"/>
</dbReference>
<dbReference type="Pfam" id="PF00226">
    <property type="entry name" value="DnaJ"/>
    <property type="match status" value="1"/>
</dbReference>
<dbReference type="GeneID" id="98613580"/>
<organism evidence="3 4">
    <name type="scientific">Saccharophagus degradans (strain 2-40 / ATCC 43961 / DSM 17024)</name>
    <dbReference type="NCBI Taxonomy" id="203122"/>
    <lineage>
        <taxon>Bacteria</taxon>
        <taxon>Pseudomonadati</taxon>
        <taxon>Pseudomonadota</taxon>
        <taxon>Gammaproteobacteria</taxon>
        <taxon>Cellvibrionales</taxon>
        <taxon>Cellvibrionaceae</taxon>
        <taxon>Saccharophagus</taxon>
    </lineage>
</organism>
<dbReference type="EMBL" id="CP000282">
    <property type="protein sequence ID" value="ABD81165.1"/>
    <property type="molecule type" value="Genomic_DNA"/>
</dbReference>
<dbReference type="KEGG" id="sde:Sde_1905"/>
<keyword evidence="4" id="KW-1185">Reference proteome</keyword>
<dbReference type="AlphaFoldDB" id="Q21JG4"/>
<keyword evidence="3" id="KW-0346">Stress response</keyword>
<evidence type="ECO:0000313" key="4">
    <source>
        <dbReference type="Proteomes" id="UP000001947"/>
    </source>
</evidence>
<proteinExistence type="predicted"/>
<dbReference type="PROSITE" id="PS50076">
    <property type="entry name" value="DNAJ_2"/>
    <property type="match status" value="1"/>
</dbReference>
<dbReference type="InterPro" id="IPR021059">
    <property type="entry name" value="DnaJ-related_N"/>
</dbReference>
<dbReference type="eggNOG" id="COG2214">
    <property type="taxonomic scope" value="Bacteria"/>
</dbReference>
<accession>Q21JG4</accession>
<name>Q21JG4_SACD2</name>
<gene>
    <name evidence="3" type="ordered locus">Sde_1905</name>
</gene>
<dbReference type="Pfam" id="PF12339">
    <property type="entry name" value="DNAJ_related"/>
    <property type="match status" value="1"/>
</dbReference>
<dbReference type="HOGENOM" id="CLU_103241_0_0_6"/>
<dbReference type="Gene3D" id="1.10.287.110">
    <property type="entry name" value="DnaJ domain"/>
    <property type="match status" value="1"/>
</dbReference>
<dbReference type="STRING" id="203122.Sde_1905"/>
<evidence type="ECO:0000259" key="2">
    <source>
        <dbReference type="PROSITE" id="PS50076"/>
    </source>
</evidence>
<protein>
    <submittedName>
        <fullName evidence="3">Heat shock protein DnaJ-like protein</fullName>
    </submittedName>
</protein>
<evidence type="ECO:0000313" key="3">
    <source>
        <dbReference type="EMBL" id="ABD81165.1"/>
    </source>
</evidence>